<name>A0A5F8GAY2_MONDO</name>
<feature type="domain" description="Amino acid transporter transmembrane" evidence="7">
    <location>
        <begin position="50"/>
        <end position="282"/>
    </location>
</feature>
<feature type="transmembrane region" description="Helical" evidence="6">
    <location>
        <begin position="83"/>
        <end position="109"/>
    </location>
</feature>
<proteinExistence type="predicted"/>
<reference evidence="8" key="2">
    <citation type="submission" date="2025-08" db="UniProtKB">
        <authorList>
            <consortium name="Ensembl"/>
        </authorList>
    </citation>
    <scope>IDENTIFICATION</scope>
</reference>
<keyword evidence="2 6" id="KW-0812">Transmembrane</keyword>
<dbReference type="GO" id="GO:0015187">
    <property type="term" value="F:glycine transmembrane transporter activity"/>
    <property type="evidence" value="ECO:0000318"/>
    <property type="project" value="GO_Central"/>
</dbReference>
<keyword evidence="3 6" id="KW-1133">Transmembrane helix</keyword>
<evidence type="ECO:0000256" key="6">
    <source>
        <dbReference type="SAM" id="Phobius"/>
    </source>
</evidence>
<evidence type="ECO:0000313" key="9">
    <source>
        <dbReference type="Proteomes" id="UP000002280"/>
    </source>
</evidence>
<evidence type="ECO:0000256" key="5">
    <source>
        <dbReference type="SAM" id="MobiDB-lite"/>
    </source>
</evidence>
<sequence>MELMMEEPRMNGLVPRGLREPEQSQAELDGFLPQPPPGNKAVQFSDFEGKTSLGMSVFNLSNAIMGSGILGLAYAMANTGVLLFLAFLLCMALLSAYSIHLLLTCASFIGIRAYEELGHRAFGTSGKVAAAGVICLHNIGAMSSYLYIIKSELPLVIRTLLDSKVTESSSWFLNGNVLIIIVSIGIILPLALMRHLGYLGYTSGLSLTFMVFFLASVIYKKFSIQCPLTSGNWTMEPRKGLNESCEVRLITINSQTAYTIPILAFAFVCHPEVLPIYTELHRSRGGRDAPHVQPDRPADPLCKAGCAHGGHTHSPCRPFPDPPSYPETPVPLQSLQLAPAWHHCPSGSSPLSTFLSSSCLTSGTSLESLEPHQPPASSSSFPAFSTSESSRQPRSP</sequence>
<feature type="region of interest" description="Disordered" evidence="5">
    <location>
        <begin position="363"/>
        <end position="396"/>
    </location>
</feature>
<dbReference type="Ensembl" id="ENSMODT00000082718.1">
    <property type="protein sequence ID" value="ENSMODP00000044668.1"/>
    <property type="gene ID" value="ENSMODG00000010292.3"/>
</dbReference>
<dbReference type="AlphaFoldDB" id="A0A5F8GAY2"/>
<feature type="transmembrane region" description="Helical" evidence="6">
    <location>
        <begin position="198"/>
        <end position="219"/>
    </location>
</feature>
<dbReference type="GO" id="GO:0006868">
    <property type="term" value="P:glutamine transport"/>
    <property type="evidence" value="ECO:0000318"/>
    <property type="project" value="GO_Central"/>
</dbReference>
<evidence type="ECO:0000259" key="7">
    <source>
        <dbReference type="Pfam" id="PF01490"/>
    </source>
</evidence>
<feature type="compositionally biased region" description="Low complexity" evidence="5">
    <location>
        <begin position="375"/>
        <end position="390"/>
    </location>
</feature>
<evidence type="ECO:0000256" key="4">
    <source>
        <dbReference type="ARBA" id="ARBA00023136"/>
    </source>
</evidence>
<dbReference type="STRING" id="13616.ENSMODP00000044668"/>
<evidence type="ECO:0000313" key="8">
    <source>
        <dbReference type="Ensembl" id="ENSMODP00000044668.1"/>
    </source>
</evidence>
<dbReference type="GO" id="GO:0089709">
    <property type="term" value="P:L-histidine transmembrane transport"/>
    <property type="evidence" value="ECO:0000318"/>
    <property type="project" value="GO_Central"/>
</dbReference>
<dbReference type="GO" id="GO:0005886">
    <property type="term" value="C:plasma membrane"/>
    <property type="evidence" value="ECO:0000318"/>
    <property type="project" value="GO_Central"/>
</dbReference>
<comment type="subcellular location">
    <subcellularLocation>
        <location evidence="1">Membrane</location>
        <topology evidence="1">Multi-pass membrane protein</topology>
    </subcellularLocation>
</comment>
<dbReference type="GO" id="GO:0015816">
    <property type="term" value="P:glycine transport"/>
    <property type="evidence" value="ECO:0000318"/>
    <property type="project" value="GO_Central"/>
</dbReference>
<evidence type="ECO:0000256" key="2">
    <source>
        <dbReference type="ARBA" id="ARBA00022692"/>
    </source>
</evidence>
<dbReference type="PANTHER" id="PTHR22950">
    <property type="entry name" value="AMINO ACID TRANSPORTER"/>
    <property type="match status" value="1"/>
</dbReference>
<dbReference type="PANTHER" id="PTHR22950:SF74">
    <property type="entry name" value="SODIUM-COUPLED NEUTRAL AMINO ACID TRANSPORTER 5"/>
    <property type="match status" value="1"/>
</dbReference>
<reference evidence="8" key="3">
    <citation type="submission" date="2025-09" db="UniProtKB">
        <authorList>
            <consortium name="Ensembl"/>
        </authorList>
    </citation>
    <scope>IDENTIFICATION</scope>
</reference>
<evidence type="ECO:0000256" key="1">
    <source>
        <dbReference type="ARBA" id="ARBA00004141"/>
    </source>
</evidence>
<feature type="transmembrane region" description="Helical" evidence="6">
    <location>
        <begin position="57"/>
        <end position="77"/>
    </location>
</feature>
<dbReference type="GeneTree" id="ENSGT00940000161233"/>
<reference evidence="8 9" key="1">
    <citation type="journal article" date="2007" name="Nature">
        <title>Genome of the marsupial Monodelphis domestica reveals innovation in non-coding sequences.</title>
        <authorList>
            <person name="Mikkelsen T.S."/>
            <person name="Wakefield M.J."/>
            <person name="Aken B."/>
            <person name="Amemiya C.T."/>
            <person name="Chang J.L."/>
            <person name="Duke S."/>
            <person name="Garber M."/>
            <person name="Gentles A.J."/>
            <person name="Goodstadt L."/>
            <person name="Heger A."/>
            <person name="Jurka J."/>
            <person name="Kamal M."/>
            <person name="Mauceli E."/>
            <person name="Searle S.M."/>
            <person name="Sharpe T."/>
            <person name="Baker M.L."/>
            <person name="Batzer M.A."/>
            <person name="Benos P.V."/>
            <person name="Belov K."/>
            <person name="Clamp M."/>
            <person name="Cook A."/>
            <person name="Cuff J."/>
            <person name="Das R."/>
            <person name="Davidow L."/>
            <person name="Deakin J.E."/>
            <person name="Fazzari M.J."/>
            <person name="Glass J.L."/>
            <person name="Grabherr M."/>
            <person name="Greally J.M."/>
            <person name="Gu W."/>
            <person name="Hore T.A."/>
            <person name="Huttley G.A."/>
            <person name="Kleber M."/>
            <person name="Jirtle R.L."/>
            <person name="Koina E."/>
            <person name="Lee J.T."/>
            <person name="Mahony S."/>
            <person name="Marra M.A."/>
            <person name="Miller R.D."/>
            <person name="Nicholls R.D."/>
            <person name="Oda M."/>
            <person name="Papenfuss A.T."/>
            <person name="Parra Z.E."/>
            <person name="Pollock D.D."/>
            <person name="Ray D.A."/>
            <person name="Schein J.E."/>
            <person name="Speed T.P."/>
            <person name="Thompson K."/>
            <person name="VandeBerg J.L."/>
            <person name="Wade C.M."/>
            <person name="Walker J.A."/>
            <person name="Waters P.D."/>
            <person name="Webber C."/>
            <person name="Weidman J.R."/>
            <person name="Xie X."/>
            <person name="Zody M.C."/>
            <person name="Baldwin J."/>
            <person name="Abdouelleil A."/>
            <person name="Abdulkadir J."/>
            <person name="Abebe A."/>
            <person name="Abera B."/>
            <person name="Abreu J."/>
            <person name="Acer S.C."/>
            <person name="Aftuck L."/>
            <person name="Alexander A."/>
            <person name="An P."/>
            <person name="Anderson E."/>
            <person name="Anderson S."/>
            <person name="Arachi H."/>
            <person name="Azer M."/>
            <person name="Bachantsang P."/>
            <person name="Barry A."/>
            <person name="Bayul T."/>
            <person name="Berlin A."/>
            <person name="Bessette D."/>
            <person name="Bloom T."/>
            <person name="Bloom T."/>
            <person name="Boguslavskiy L."/>
            <person name="Bonnet C."/>
            <person name="Boukhgalter B."/>
            <person name="Bourzgui I."/>
            <person name="Brown A."/>
            <person name="Cahill P."/>
            <person name="Channer S."/>
            <person name="Cheshatsang Y."/>
            <person name="Chuda L."/>
            <person name="Citroen M."/>
            <person name="Collymore A."/>
            <person name="Cooke P."/>
            <person name="Costello M."/>
            <person name="D'Aco K."/>
            <person name="Daza R."/>
            <person name="De Haan G."/>
            <person name="DeGray S."/>
            <person name="DeMaso C."/>
            <person name="Dhargay N."/>
            <person name="Dooley K."/>
            <person name="Dooley E."/>
            <person name="Doricent M."/>
            <person name="Dorje P."/>
            <person name="Dorjee K."/>
            <person name="Dupes A."/>
            <person name="Elong R."/>
            <person name="Falk J."/>
            <person name="Farina A."/>
            <person name="Faro S."/>
            <person name="Ferguson D."/>
            <person name="Fisher S."/>
            <person name="Foley C.D."/>
            <person name="Franke A."/>
            <person name="Friedrich D."/>
            <person name="Gadbois L."/>
            <person name="Gearin G."/>
            <person name="Gearin C.R."/>
            <person name="Giannoukos G."/>
            <person name="Goode T."/>
            <person name="Graham J."/>
            <person name="Grandbois E."/>
            <person name="Grewal S."/>
            <person name="Gyaltsen K."/>
            <person name="Hafez N."/>
            <person name="Hagos B."/>
            <person name="Hall J."/>
            <person name="Henson C."/>
            <person name="Hollinger A."/>
            <person name="Honan T."/>
            <person name="Huard M.D."/>
            <person name="Hughes L."/>
            <person name="Hurhula B."/>
            <person name="Husby M.E."/>
            <person name="Kamat A."/>
            <person name="Kanga B."/>
            <person name="Kashin S."/>
            <person name="Khazanovich D."/>
            <person name="Kisner P."/>
            <person name="Lance K."/>
            <person name="Lara M."/>
            <person name="Lee W."/>
            <person name="Lennon N."/>
            <person name="Letendre F."/>
            <person name="LeVine R."/>
            <person name="Lipovsky A."/>
            <person name="Liu X."/>
            <person name="Liu J."/>
            <person name="Liu S."/>
            <person name="Lokyitsang T."/>
            <person name="Lokyitsang Y."/>
            <person name="Lubonja R."/>
            <person name="Lui A."/>
            <person name="MacDonald P."/>
            <person name="Magnisalis V."/>
            <person name="Maru K."/>
            <person name="Matthews C."/>
            <person name="McCusker W."/>
            <person name="McDonough S."/>
            <person name="Mehta T."/>
            <person name="Meldrim J."/>
            <person name="Meneus L."/>
            <person name="Mihai O."/>
            <person name="Mihalev A."/>
            <person name="Mihova T."/>
            <person name="Mittelman R."/>
            <person name="Mlenga V."/>
            <person name="Montmayeur A."/>
            <person name="Mulrain L."/>
            <person name="Navidi A."/>
            <person name="Naylor J."/>
            <person name="Negash T."/>
            <person name="Nguyen T."/>
            <person name="Nguyen N."/>
            <person name="Nicol R."/>
            <person name="Norbu C."/>
            <person name="Norbu N."/>
            <person name="Novod N."/>
            <person name="O'Neill B."/>
            <person name="Osman S."/>
            <person name="Markiewicz E."/>
            <person name="Oyono O.L."/>
            <person name="Patti C."/>
            <person name="Phunkhang P."/>
            <person name="Pierre F."/>
            <person name="Priest M."/>
            <person name="Raghuraman S."/>
            <person name="Rege F."/>
            <person name="Reyes R."/>
            <person name="Rise C."/>
            <person name="Rogov P."/>
            <person name="Ross K."/>
            <person name="Ryan E."/>
            <person name="Settipalli S."/>
            <person name="Shea T."/>
            <person name="Sherpa N."/>
            <person name="Shi L."/>
            <person name="Shih D."/>
            <person name="Sparrow T."/>
            <person name="Spaulding J."/>
            <person name="Stalker J."/>
            <person name="Stange-Thomann N."/>
            <person name="Stavropoulos S."/>
            <person name="Stone C."/>
            <person name="Strader C."/>
            <person name="Tesfaye S."/>
            <person name="Thomson T."/>
            <person name="Thoulutsang Y."/>
            <person name="Thoulutsang D."/>
            <person name="Topham K."/>
            <person name="Topping I."/>
            <person name="Tsamla T."/>
            <person name="Vassiliev H."/>
            <person name="Vo A."/>
            <person name="Wangchuk T."/>
            <person name="Wangdi T."/>
            <person name="Weiand M."/>
            <person name="Wilkinson J."/>
            <person name="Wilson A."/>
            <person name="Yadav S."/>
            <person name="Young G."/>
            <person name="Yu Q."/>
            <person name="Zembek L."/>
            <person name="Zhong D."/>
            <person name="Zimmer A."/>
            <person name="Zwirko Z."/>
            <person name="Jaffe D.B."/>
            <person name="Alvarez P."/>
            <person name="Brockman W."/>
            <person name="Butler J."/>
            <person name="Chin C."/>
            <person name="Gnerre S."/>
            <person name="MacCallum I."/>
            <person name="Graves J.A."/>
            <person name="Ponting C.P."/>
            <person name="Breen M."/>
            <person name="Samollow P.B."/>
            <person name="Lander E.S."/>
            <person name="Lindblad-Toh K."/>
        </authorList>
    </citation>
    <scope>NUCLEOTIDE SEQUENCE [LARGE SCALE GENOMIC DNA]</scope>
</reference>
<dbReference type="InterPro" id="IPR013057">
    <property type="entry name" value="AA_transpt_TM"/>
</dbReference>
<dbReference type="GO" id="GO:0032329">
    <property type="term" value="P:serine transport"/>
    <property type="evidence" value="ECO:0000318"/>
    <property type="project" value="GO_Central"/>
</dbReference>
<feature type="transmembrane region" description="Helical" evidence="6">
    <location>
        <begin position="129"/>
        <end position="149"/>
    </location>
</feature>
<keyword evidence="4 6" id="KW-0472">Membrane</keyword>
<dbReference type="Bgee" id="ENSMODG00000010292">
    <property type="expression patterns" value="Expressed in cerebellum and 14 other cell types or tissues"/>
</dbReference>
<dbReference type="GO" id="GO:0015186">
    <property type="term" value="F:L-glutamine transmembrane transporter activity"/>
    <property type="evidence" value="ECO:0000318"/>
    <property type="project" value="GO_Central"/>
</dbReference>
<organism evidence="8 9">
    <name type="scientific">Monodelphis domestica</name>
    <name type="common">Gray short-tailed opossum</name>
    <dbReference type="NCBI Taxonomy" id="13616"/>
    <lineage>
        <taxon>Eukaryota</taxon>
        <taxon>Metazoa</taxon>
        <taxon>Chordata</taxon>
        <taxon>Craniata</taxon>
        <taxon>Vertebrata</taxon>
        <taxon>Euteleostomi</taxon>
        <taxon>Mammalia</taxon>
        <taxon>Metatheria</taxon>
        <taxon>Didelphimorphia</taxon>
        <taxon>Didelphidae</taxon>
        <taxon>Monodelphis</taxon>
    </lineage>
</organism>
<dbReference type="Proteomes" id="UP000002280">
    <property type="component" value="Chromosome X"/>
</dbReference>
<dbReference type="Pfam" id="PF01490">
    <property type="entry name" value="Aa_trans"/>
    <property type="match status" value="1"/>
</dbReference>
<feature type="transmembrane region" description="Helical" evidence="6">
    <location>
        <begin position="169"/>
        <end position="191"/>
    </location>
</feature>
<dbReference type="InParanoid" id="A0A5F8GAY2"/>
<protein>
    <submittedName>
        <fullName evidence="8">Solute carrier family 38 member 5</fullName>
    </submittedName>
</protein>
<keyword evidence="9" id="KW-1185">Reference proteome</keyword>
<evidence type="ECO:0000256" key="3">
    <source>
        <dbReference type="ARBA" id="ARBA00022989"/>
    </source>
</evidence>
<accession>A0A5F8GAY2</accession>